<dbReference type="GO" id="GO:0043565">
    <property type="term" value="F:sequence-specific DNA binding"/>
    <property type="evidence" value="ECO:0007669"/>
    <property type="project" value="InterPro"/>
</dbReference>
<dbReference type="OrthoDB" id="2112176at2"/>
<accession>A0A371ARI4</accession>
<dbReference type="Pfam" id="PF12833">
    <property type="entry name" value="HTH_18"/>
    <property type="match status" value="1"/>
</dbReference>
<dbReference type="GO" id="GO:0003700">
    <property type="term" value="F:DNA-binding transcription factor activity"/>
    <property type="evidence" value="ECO:0007669"/>
    <property type="project" value="InterPro"/>
</dbReference>
<dbReference type="SMART" id="SM00342">
    <property type="entry name" value="HTH_ARAC"/>
    <property type="match status" value="1"/>
</dbReference>
<evidence type="ECO:0000313" key="5">
    <source>
        <dbReference type="EMBL" id="RDU22176.1"/>
    </source>
</evidence>
<sequence length="293" mass="34167">MIPYVSFKSTDKSAIALEVFHTMESVPAHRHTFQEFVLITKGSCIHKYKDISMPLIPGDVFLIPPHQEHAYLIETPVSMYNCQFYPEQIADWWDGQFGGLLNNLTEPKEQAPIYQADLNRQHIIHLSVPDAKQVQKMLETMRNEQIEQGFAFQQVKQDYLNLILIIISRARLRQFADSKDLESPRRDIITDCQRFIENNLAEHIDFTEYARIHNISPGYFRSVFKTETGLTPVEYLNRLRIVRAIEFLKDETLSMSDVSSAVGIYDANYFSRLFRKIIGYSPREFRNQAHSEI</sequence>
<keyword evidence="2" id="KW-0238">DNA-binding</keyword>
<dbReference type="PANTHER" id="PTHR43280:SF28">
    <property type="entry name" value="HTH-TYPE TRANSCRIPTIONAL ACTIVATOR RHAS"/>
    <property type="match status" value="1"/>
</dbReference>
<dbReference type="SUPFAM" id="SSF46689">
    <property type="entry name" value="Homeodomain-like"/>
    <property type="match status" value="2"/>
</dbReference>
<comment type="caution">
    <text evidence="5">The sequence shown here is derived from an EMBL/GenBank/DDBJ whole genome shotgun (WGS) entry which is preliminary data.</text>
</comment>
<dbReference type="InterPro" id="IPR037923">
    <property type="entry name" value="HTH-like"/>
</dbReference>
<dbReference type="AlphaFoldDB" id="A0A371ARI4"/>
<reference evidence="5 6" key="1">
    <citation type="submission" date="2018-07" db="EMBL/GenBank/DDBJ databases">
        <title>Anaerosacharophilus polymeroproducens gen. nov. sp. nov., an anaerobic bacterium isolated from salt field.</title>
        <authorList>
            <person name="Kim W."/>
            <person name="Yang S.-H."/>
            <person name="Oh J."/>
            <person name="Lee J.-H."/>
            <person name="Kwon K.K."/>
        </authorList>
    </citation>
    <scope>NUCLEOTIDE SEQUENCE [LARGE SCALE GENOMIC DNA]</scope>
    <source>
        <strain evidence="5 6">MCWD5</strain>
    </source>
</reference>
<dbReference type="Gene3D" id="2.60.120.10">
    <property type="entry name" value="Jelly Rolls"/>
    <property type="match status" value="1"/>
</dbReference>
<evidence type="ECO:0000256" key="3">
    <source>
        <dbReference type="ARBA" id="ARBA00023163"/>
    </source>
</evidence>
<dbReference type="InterPro" id="IPR018060">
    <property type="entry name" value="HTH_AraC"/>
</dbReference>
<proteinExistence type="predicted"/>
<keyword evidence="1" id="KW-0805">Transcription regulation</keyword>
<dbReference type="PROSITE" id="PS01124">
    <property type="entry name" value="HTH_ARAC_FAMILY_2"/>
    <property type="match status" value="1"/>
</dbReference>
<name>A0A371ARI4_9FIRM</name>
<evidence type="ECO:0000256" key="1">
    <source>
        <dbReference type="ARBA" id="ARBA00023015"/>
    </source>
</evidence>
<evidence type="ECO:0000259" key="4">
    <source>
        <dbReference type="PROSITE" id="PS01124"/>
    </source>
</evidence>
<dbReference type="InterPro" id="IPR014710">
    <property type="entry name" value="RmlC-like_jellyroll"/>
</dbReference>
<dbReference type="Gene3D" id="1.10.10.60">
    <property type="entry name" value="Homeodomain-like"/>
    <property type="match status" value="2"/>
</dbReference>
<keyword evidence="6" id="KW-1185">Reference proteome</keyword>
<dbReference type="InterPro" id="IPR009057">
    <property type="entry name" value="Homeodomain-like_sf"/>
</dbReference>
<dbReference type="EMBL" id="QRCT01000050">
    <property type="protein sequence ID" value="RDU22176.1"/>
    <property type="molecule type" value="Genomic_DNA"/>
</dbReference>
<dbReference type="Proteomes" id="UP000255036">
    <property type="component" value="Unassembled WGS sequence"/>
</dbReference>
<evidence type="ECO:0000256" key="2">
    <source>
        <dbReference type="ARBA" id="ARBA00023125"/>
    </source>
</evidence>
<dbReference type="RefSeq" id="WP_115483357.1">
    <property type="nucleotide sequence ID" value="NZ_QRCT01000050.1"/>
</dbReference>
<dbReference type="Pfam" id="PF02311">
    <property type="entry name" value="AraC_binding"/>
    <property type="match status" value="1"/>
</dbReference>
<protein>
    <submittedName>
        <fullName evidence="5">AraC family transcriptional regulator</fullName>
    </submittedName>
</protein>
<dbReference type="PANTHER" id="PTHR43280">
    <property type="entry name" value="ARAC-FAMILY TRANSCRIPTIONAL REGULATOR"/>
    <property type="match status" value="1"/>
</dbReference>
<dbReference type="SUPFAM" id="SSF51215">
    <property type="entry name" value="Regulatory protein AraC"/>
    <property type="match status" value="1"/>
</dbReference>
<dbReference type="InterPro" id="IPR018062">
    <property type="entry name" value="HTH_AraC-typ_CS"/>
</dbReference>
<gene>
    <name evidence="5" type="ORF">DWV06_16735</name>
</gene>
<keyword evidence="3" id="KW-0804">Transcription</keyword>
<evidence type="ECO:0000313" key="6">
    <source>
        <dbReference type="Proteomes" id="UP000255036"/>
    </source>
</evidence>
<dbReference type="PROSITE" id="PS00041">
    <property type="entry name" value="HTH_ARAC_FAMILY_1"/>
    <property type="match status" value="1"/>
</dbReference>
<organism evidence="5 6">
    <name type="scientific">Anaerosacchariphilus polymeriproducens</name>
    <dbReference type="NCBI Taxonomy" id="1812858"/>
    <lineage>
        <taxon>Bacteria</taxon>
        <taxon>Bacillati</taxon>
        <taxon>Bacillota</taxon>
        <taxon>Clostridia</taxon>
        <taxon>Lachnospirales</taxon>
        <taxon>Lachnospiraceae</taxon>
        <taxon>Anaerosacchariphilus</taxon>
    </lineage>
</organism>
<feature type="domain" description="HTH araC/xylS-type" evidence="4">
    <location>
        <begin position="190"/>
        <end position="288"/>
    </location>
</feature>
<dbReference type="InterPro" id="IPR003313">
    <property type="entry name" value="AraC-bd"/>
</dbReference>